<comment type="caution">
    <text evidence="1">The sequence shown here is derived from an EMBL/GenBank/DDBJ whole genome shotgun (WGS) entry which is preliminary data.</text>
</comment>
<evidence type="ECO:0000313" key="1">
    <source>
        <dbReference type="EMBL" id="MDQ1210111.1"/>
    </source>
</evidence>
<dbReference type="Proteomes" id="UP001233360">
    <property type="component" value="Unassembled WGS sequence"/>
</dbReference>
<dbReference type="RefSeq" id="WP_004929038.1">
    <property type="nucleotide sequence ID" value="NZ_BCMA01000012.1"/>
</dbReference>
<organism evidence="1 2">
    <name type="scientific">Acinetobacter baylyi</name>
    <dbReference type="NCBI Taxonomy" id="202950"/>
    <lineage>
        <taxon>Bacteria</taxon>
        <taxon>Pseudomonadati</taxon>
        <taxon>Pseudomonadota</taxon>
        <taxon>Gammaproteobacteria</taxon>
        <taxon>Moraxellales</taxon>
        <taxon>Moraxellaceae</taxon>
        <taxon>Acinetobacter</taxon>
    </lineage>
</organism>
<keyword evidence="2" id="KW-1185">Reference proteome</keyword>
<protein>
    <submittedName>
        <fullName evidence="1">Uncharacterized protein</fullName>
    </submittedName>
</protein>
<sequence>MSIILARIKVLSKMNKLPSRGEVNIKDLKYRDKIADPIQRHATTNFEYFSKTGKALSYIGIGFIGYELYNNPNYTIDDALIDLGEISRSGNSTLFTPSITFPADSSGNTNYYYQDYRN</sequence>
<proteinExistence type="predicted"/>
<dbReference type="GeneID" id="45234974"/>
<reference evidence="1 2" key="1">
    <citation type="submission" date="2023-07" db="EMBL/GenBank/DDBJ databases">
        <title>Functional and genomic diversity of the sorghum phyllosphere microbiome.</title>
        <authorList>
            <person name="Shade A."/>
        </authorList>
    </citation>
    <scope>NUCLEOTIDE SEQUENCE [LARGE SCALE GENOMIC DNA]</scope>
    <source>
        <strain evidence="1 2">SORGH_AS_0887</strain>
    </source>
</reference>
<dbReference type="EMBL" id="JAUTBK010000002">
    <property type="protein sequence ID" value="MDQ1210111.1"/>
    <property type="molecule type" value="Genomic_DNA"/>
</dbReference>
<name>A0ABU0UZZ7_ACIBI</name>
<accession>A0ABU0UZZ7</accession>
<gene>
    <name evidence="1" type="ORF">QE380_003034</name>
</gene>
<evidence type="ECO:0000313" key="2">
    <source>
        <dbReference type="Proteomes" id="UP001233360"/>
    </source>
</evidence>